<evidence type="ECO:0000313" key="1">
    <source>
        <dbReference type="EMBL" id="KAG7643931.1"/>
    </source>
</evidence>
<proteinExistence type="predicted"/>
<sequence>MIQSTLVFVLRRLREANFGEKREMRKLNPLLKRGLKAIENGDLLKILQSEIRHEISHPRFQGVETGSLGDFKLDWDSPESQDIVLKRLFDSGEKVVVSALLQPEPIELEDDLVFPREAHAKVCIKKPGLSSILQFHCRVYESGSGSSHFDIESAYFIRSFVSAPSSTYGDHFFSQVDPKLHSALEQYLISKGVSEGLTNFLLCHLNKKEQDQYVNWLRRLESTMSHSPKP</sequence>
<reference evidence="1 2" key="1">
    <citation type="submission" date="2020-12" db="EMBL/GenBank/DDBJ databases">
        <title>Concerted genomic and epigenomic changes stabilize Arabidopsis allopolyploids.</title>
        <authorList>
            <person name="Chen Z."/>
        </authorList>
    </citation>
    <scope>NUCLEOTIDE SEQUENCE [LARGE SCALE GENOMIC DNA]</scope>
    <source>
        <strain evidence="1">As9502</strain>
        <tissue evidence="1">Leaf</tissue>
    </source>
</reference>
<dbReference type="PANTHER" id="PTHR10826:SF1">
    <property type="entry name" value="COMPLEMENT COMPONENT 1 Q SUBCOMPONENT-BINDING PROTEIN, MITOCHONDRIAL"/>
    <property type="match status" value="1"/>
</dbReference>
<dbReference type="InterPro" id="IPR003428">
    <property type="entry name" value="MAM33"/>
</dbReference>
<evidence type="ECO:0000313" key="2">
    <source>
        <dbReference type="Proteomes" id="UP000694251"/>
    </source>
</evidence>
<organism evidence="1 2">
    <name type="scientific">Arabidopsis suecica</name>
    <name type="common">Swedish thale-cress</name>
    <name type="synonym">Cardaminopsis suecica</name>
    <dbReference type="NCBI Taxonomy" id="45249"/>
    <lineage>
        <taxon>Eukaryota</taxon>
        <taxon>Viridiplantae</taxon>
        <taxon>Streptophyta</taxon>
        <taxon>Embryophyta</taxon>
        <taxon>Tracheophyta</taxon>
        <taxon>Spermatophyta</taxon>
        <taxon>Magnoliopsida</taxon>
        <taxon>eudicotyledons</taxon>
        <taxon>Gunneridae</taxon>
        <taxon>Pentapetalae</taxon>
        <taxon>rosids</taxon>
        <taxon>malvids</taxon>
        <taxon>Brassicales</taxon>
        <taxon>Brassicaceae</taxon>
        <taxon>Camelineae</taxon>
        <taxon>Arabidopsis</taxon>
    </lineage>
</organism>
<dbReference type="Proteomes" id="UP000694251">
    <property type="component" value="Chromosome 2"/>
</dbReference>
<protein>
    <submittedName>
        <fullName evidence="1">Mitochondrial glycoprotein</fullName>
    </submittedName>
</protein>
<dbReference type="Pfam" id="PF02330">
    <property type="entry name" value="MAM33"/>
    <property type="match status" value="1"/>
</dbReference>
<dbReference type="EMBL" id="JAEFBJ010000002">
    <property type="protein sequence ID" value="KAG7643931.1"/>
    <property type="molecule type" value="Genomic_DNA"/>
</dbReference>
<keyword evidence="2" id="KW-1185">Reference proteome</keyword>
<dbReference type="GO" id="GO:0005759">
    <property type="term" value="C:mitochondrial matrix"/>
    <property type="evidence" value="ECO:0007669"/>
    <property type="project" value="InterPro"/>
</dbReference>
<accession>A0A8T2GHG7</accession>
<dbReference type="FunFam" id="3.10.280.10:FF:000006">
    <property type="entry name" value="Mitochondrial glycoprotein, expressed"/>
    <property type="match status" value="1"/>
</dbReference>
<dbReference type="PANTHER" id="PTHR10826">
    <property type="entry name" value="COMPLEMENT COMPONENT 1"/>
    <property type="match status" value="1"/>
</dbReference>
<dbReference type="AlphaFoldDB" id="A0A8T2GHG7"/>
<dbReference type="OrthoDB" id="278212at2759"/>
<comment type="caution">
    <text evidence="1">The sequence shown here is derived from an EMBL/GenBank/DDBJ whole genome shotgun (WGS) entry which is preliminary data.</text>
</comment>
<name>A0A8T2GHG7_ARASU</name>
<gene>
    <name evidence="1" type="ORF">ISN44_As02g036870</name>
</gene>